<dbReference type="EMBL" id="CAJOBR010039563">
    <property type="protein sequence ID" value="CAF5022593.1"/>
    <property type="molecule type" value="Genomic_DNA"/>
</dbReference>
<dbReference type="Proteomes" id="UP000663848">
    <property type="component" value="Unassembled WGS sequence"/>
</dbReference>
<sequence length="19" mass="2002">MPEAVARNIPLLEVPAANP</sequence>
<feature type="non-terminal residue" evidence="1">
    <location>
        <position position="19"/>
    </location>
</feature>
<name>A0A822BAA6_9BILA</name>
<evidence type="ECO:0000313" key="1">
    <source>
        <dbReference type="EMBL" id="CAF5022593.1"/>
    </source>
</evidence>
<reference evidence="1" key="1">
    <citation type="submission" date="2021-02" db="EMBL/GenBank/DDBJ databases">
        <authorList>
            <person name="Nowell W R."/>
        </authorList>
    </citation>
    <scope>NUCLEOTIDE SEQUENCE</scope>
</reference>
<dbReference type="AlphaFoldDB" id="A0A822BAA6"/>
<accession>A0A822BAA6</accession>
<proteinExistence type="predicted"/>
<protein>
    <submittedName>
        <fullName evidence="1">Uncharacterized protein</fullName>
    </submittedName>
</protein>
<organism evidence="1 2">
    <name type="scientific">Rotaria socialis</name>
    <dbReference type="NCBI Taxonomy" id="392032"/>
    <lineage>
        <taxon>Eukaryota</taxon>
        <taxon>Metazoa</taxon>
        <taxon>Spiralia</taxon>
        <taxon>Gnathifera</taxon>
        <taxon>Rotifera</taxon>
        <taxon>Eurotatoria</taxon>
        <taxon>Bdelloidea</taxon>
        <taxon>Philodinida</taxon>
        <taxon>Philodinidae</taxon>
        <taxon>Rotaria</taxon>
    </lineage>
</organism>
<comment type="caution">
    <text evidence="1">The sequence shown here is derived from an EMBL/GenBank/DDBJ whole genome shotgun (WGS) entry which is preliminary data.</text>
</comment>
<gene>
    <name evidence="1" type="ORF">QYT958_LOCUS40071</name>
</gene>
<evidence type="ECO:0000313" key="2">
    <source>
        <dbReference type="Proteomes" id="UP000663848"/>
    </source>
</evidence>